<dbReference type="OrthoDB" id="8480995at2"/>
<evidence type="ECO:0000313" key="2">
    <source>
        <dbReference type="EMBL" id="ANP45172.1"/>
    </source>
</evidence>
<dbReference type="RefSeq" id="WP_066768106.1">
    <property type="nucleotide sequence ID" value="NZ_CP013244.1"/>
</dbReference>
<accession>A0A1B1AF39</accession>
<protein>
    <recommendedName>
        <fullName evidence="4">Lipoprotein</fullName>
    </recommendedName>
</protein>
<dbReference type="AlphaFoldDB" id="A0A1B1AF39"/>
<organism evidence="2 3">
    <name type="scientific">Candidatus Viadribacter manganicus</name>
    <dbReference type="NCBI Taxonomy" id="1759059"/>
    <lineage>
        <taxon>Bacteria</taxon>
        <taxon>Pseudomonadati</taxon>
        <taxon>Pseudomonadota</taxon>
        <taxon>Alphaproteobacteria</taxon>
        <taxon>Hyphomonadales</taxon>
        <taxon>Hyphomonadaceae</taxon>
        <taxon>Candidatus Viadribacter</taxon>
    </lineage>
</organism>
<name>A0A1B1AF39_9PROT</name>
<dbReference type="KEGG" id="cbot:ATE48_04200"/>
<dbReference type="Proteomes" id="UP000092498">
    <property type="component" value="Chromosome"/>
</dbReference>
<dbReference type="PROSITE" id="PS51257">
    <property type="entry name" value="PROKAR_LIPOPROTEIN"/>
    <property type="match status" value="1"/>
</dbReference>
<proteinExistence type="predicted"/>
<evidence type="ECO:0000313" key="3">
    <source>
        <dbReference type="Proteomes" id="UP000092498"/>
    </source>
</evidence>
<feature type="signal peptide" evidence="1">
    <location>
        <begin position="1"/>
        <end position="22"/>
    </location>
</feature>
<sequence length="91" mass="10203">MRLTIAALMGALMLAACGGESAPNPYPQSAQERFSMSCPPESAVCTCTWDKITRTVTYDEYEAALARFRETGLMDPRITRARTQCLERHRE</sequence>
<dbReference type="InParanoid" id="A0A1B1AF39"/>
<keyword evidence="1" id="KW-0732">Signal</keyword>
<evidence type="ECO:0008006" key="4">
    <source>
        <dbReference type="Google" id="ProtNLM"/>
    </source>
</evidence>
<reference evidence="2 3" key="1">
    <citation type="submission" date="2015-11" db="EMBL/GenBank/DDBJ databases">
        <title>Whole-Genome Sequence of Candidatus Oderbacter manganicum from the National Park Lower Oder Valley, Germany.</title>
        <authorList>
            <person name="Braun B."/>
            <person name="Liere K."/>
            <person name="Szewzyk U."/>
        </authorList>
    </citation>
    <scope>NUCLEOTIDE SEQUENCE [LARGE SCALE GENOMIC DNA]</scope>
    <source>
        <strain evidence="2 3">OTSz_A_272</strain>
    </source>
</reference>
<evidence type="ECO:0000256" key="1">
    <source>
        <dbReference type="SAM" id="SignalP"/>
    </source>
</evidence>
<keyword evidence="3" id="KW-1185">Reference proteome</keyword>
<dbReference type="EMBL" id="CP013244">
    <property type="protein sequence ID" value="ANP45172.1"/>
    <property type="molecule type" value="Genomic_DNA"/>
</dbReference>
<feature type="chain" id="PRO_5008518692" description="Lipoprotein" evidence="1">
    <location>
        <begin position="23"/>
        <end position="91"/>
    </location>
</feature>
<gene>
    <name evidence="2" type="ORF">ATE48_04200</name>
</gene>